<dbReference type="Pfam" id="PF04371">
    <property type="entry name" value="PAD_porph"/>
    <property type="match status" value="1"/>
</dbReference>
<evidence type="ECO:0000256" key="1">
    <source>
        <dbReference type="ARBA" id="ARBA00022801"/>
    </source>
</evidence>
<dbReference type="EMBL" id="CDMZ01005338">
    <property type="protein sequence ID" value="CEM52715.1"/>
    <property type="molecule type" value="Genomic_DNA"/>
</dbReference>
<gene>
    <name evidence="3" type="ORF">Cvel_11455</name>
</gene>
<dbReference type="InterPro" id="IPR007466">
    <property type="entry name" value="Peptidyl-Arg-deiminase_porph"/>
</dbReference>
<accession>A0A0G4I6S2</accession>
<reference evidence="3" key="1">
    <citation type="submission" date="2014-11" db="EMBL/GenBank/DDBJ databases">
        <authorList>
            <person name="Otto D Thomas"/>
            <person name="Naeem Raeece"/>
        </authorList>
    </citation>
    <scope>NUCLEOTIDE SEQUENCE</scope>
</reference>
<dbReference type="VEuPathDB" id="CryptoDB:Cvel_11455"/>
<name>A0A0G4I6S2_9ALVE</name>
<feature type="signal peptide" evidence="2">
    <location>
        <begin position="1"/>
        <end position="17"/>
    </location>
</feature>
<dbReference type="SUPFAM" id="SSF55909">
    <property type="entry name" value="Pentein"/>
    <property type="match status" value="1"/>
</dbReference>
<sequence length="395" mass="43177">MRQTSLLLSLVLVRTSSLLMPEESTMHTRTYMAYPRSEGIWGEVLPDVQSTIVSIANQIATHEPVTLLVDTDSSVYESLNSNVKEKEARVDDLWTRDTSCIFVYDCENYSACVAEHGKTQPWKNAKLKCVGFNFNGWGGKQTHDNDANVAWQVALFSGVEFVESDLTMEGGSIEVDGEGTALATESSILIDSRNPGWSKADVEAELLRTLGIEKVIWTAGIAGRDITDGHIDFYARFTSPGVVVVALETDTSLYDYNVTRQVLEDLTGATDARGRALTVHTITNPKSIRQEWSSDDFAASYINYYVGNGFVLVPQFGSPGEDTAAVNKLKELYPDRSIETINIDPLAFGGGGIHCATQQEPEGIAVFKLGSAASIGATSRWLTTLFVCLWGFLVG</sequence>
<evidence type="ECO:0000313" key="3">
    <source>
        <dbReference type="EMBL" id="CEM52715.1"/>
    </source>
</evidence>
<dbReference type="AlphaFoldDB" id="A0A0G4I6S2"/>
<feature type="chain" id="PRO_5005192211" description="Agmatine deiminase" evidence="2">
    <location>
        <begin position="18"/>
        <end position="395"/>
    </location>
</feature>
<proteinExistence type="predicted"/>
<dbReference type="PANTHER" id="PTHR31377">
    <property type="entry name" value="AGMATINE DEIMINASE-RELATED"/>
    <property type="match status" value="1"/>
</dbReference>
<dbReference type="PANTHER" id="PTHR31377:SF0">
    <property type="entry name" value="AGMATINE DEIMINASE-RELATED"/>
    <property type="match status" value="1"/>
</dbReference>
<keyword evidence="2" id="KW-0732">Signal</keyword>
<evidence type="ECO:0008006" key="4">
    <source>
        <dbReference type="Google" id="ProtNLM"/>
    </source>
</evidence>
<dbReference type="GO" id="GO:0004668">
    <property type="term" value="F:protein-arginine deiminase activity"/>
    <property type="evidence" value="ECO:0007669"/>
    <property type="project" value="InterPro"/>
</dbReference>
<keyword evidence="1" id="KW-0378">Hydrolase</keyword>
<protein>
    <recommendedName>
        <fullName evidence="4">Agmatine deiminase</fullName>
    </recommendedName>
</protein>
<dbReference type="GO" id="GO:0047632">
    <property type="term" value="F:agmatine deiminase activity"/>
    <property type="evidence" value="ECO:0007669"/>
    <property type="project" value="TreeGrafter"/>
</dbReference>
<dbReference type="GO" id="GO:0009446">
    <property type="term" value="P:putrescine biosynthetic process"/>
    <property type="evidence" value="ECO:0007669"/>
    <property type="project" value="InterPro"/>
</dbReference>
<organism evidence="3">
    <name type="scientific">Chromera velia CCMP2878</name>
    <dbReference type="NCBI Taxonomy" id="1169474"/>
    <lineage>
        <taxon>Eukaryota</taxon>
        <taxon>Sar</taxon>
        <taxon>Alveolata</taxon>
        <taxon>Colpodellida</taxon>
        <taxon>Chromeraceae</taxon>
        <taxon>Chromera</taxon>
    </lineage>
</organism>
<evidence type="ECO:0000256" key="2">
    <source>
        <dbReference type="SAM" id="SignalP"/>
    </source>
</evidence>
<dbReference type="Gene3D" id="3.75.10.10">
    <property type="entry name" value="L-arginine/glycine Amidinotransferase, Chain A"/>
    <property type="match status" value="1"/>
</dbReference>